<sequence length="284" mass="32945">MLFILGYKYCMKSVLLTRNIEENNETIKEISKYNLDLRYIHCPLIKYETLDFNIDILDNYSNIIITSKYAANILAGYNLKQDIWVVGSKSKRLLGKKVIYTAKNVEDLIKHFPPDLYEQTIYLSSNEITKDLPNKIARHIIYNVEYLNELPVSIIKEFKSNIRHLSKPAYREKVKGDTEVLATAAYIEVREDASTGSTYKLPLEAKFRKMSIDFILLYSQNSAKTFLRLLLQNNLLEYLQDSLVVAISLKVANIVRPFIKNVVYCDDQNPNDIIKLLSENAKIW</sequence>
<keyword evidence="2" id="KW-1185">Reference proteome</keyword>
<accession>Q4UL91</accession>
<dbReference type="InterPro" id="IPR036108">
    <property type="entry name" value="4pyrrol_syn_uPrphyn_synt_sf"/>
</dbReference>
<dbReference type="KEGG" id="rfe:RF_0831"/>
<dbReference type="GO" id="GO:0033014">
    <property type="term" value="P:tetrapyrrole biosynthetic process"/>
    <property type="evidence" value="ECO:0007669"/>
    <property type="project" value="InterPro"/>
</dbReference>
<dbReference type="EMBL" id="CP000053">
    <property type="protein sequence ID" value="AAY61682.1"/>
    <property type="molecule type" value="Genomic_DNA"/>
</dbReference>
<proteinExistence type="predicted"/>
<evidence type="ECO:0008006" key="3">
    <source>
        <dbReference type="Google" id="ProtNLM"/>
    </source>
</evidence>
<name>Q4UL91_RICFE</name>
<reference evidence="1 2" key="1">
    <citation type="journal article" date="2005" name="PLoS Biol.">
        <title>The genome sequence of Rickettsia felis identifies the first putative conjugative plasmid in an obligate intracellular parasite.</title>
        <authorList>
            <person name="Ogata H."/>
            <person name="Renesto P."/>
            <person name="Audic S."/>
            <person name="Robert C."/>
            <person name="Blanc G."/>
            <person name="Fournier P.E."/>
            <person name="Parinello H."/>
            <person name="Claverie J.M."/>
            <person name="Raoult D."/>
        </authorList>
    </citation>
    <scope>NUCLEOTIDE SEQUENCE [LARGE SCALE GENOMIC DNA]</scope>
    <source>
        <strain evidence="2">ATCC VR-1525 / URRWXCal2</strain>
    </source>
</reference>
<dbReference type="NCBIfam" id="TIGR01045">
    <property type="entry name" value="RPE1"/>
    <property type="match status" value="1"/>
</dbReference>
<gene>
    <name evidence="1" type="ordered locus">RF_0831</name>
</gene>
<dbReference type="HOGENOM" id="CLU_1033982_0_0_5"/>
<dbReference type="GO" id="GO:0004852">
    <property type="term" value="F:uroporphyrinogen-III synthase activity"/>
    <property type="evidence" value="ECO:0007669"/>
    <property type="project" value="InterPro"/>
</dbReference>
<organism evidence="1 2">
    <name type="scientific">Rickettsia felis (strain ATCC VR-1525 / URRWXCal2)</name>
    <name type="common">Rickettsia azadi</name>
    <dbReference type="NCBI Taxonomy" id="315456"/>
    <lineage>
        <taxon>Bacteria</taxon>
        <taxon>Pseudomonadati</taxon>
        <taxon>Pseudomonadota</taxon>
        <taxon>Alphaproteobacteria</taxon>
        <taxon>Rickettsiales</taxon>
        <taxon>Rickettsiaceae</taxon>
        <taxon>Rickettsieae</taxon>
        <taxon>Rickettsia</taxon>
        <taxon>spotted fever group</taxon>
    </lineage>
</organism>
<dbReference type="eggNOG" id="COG1587">
    <property type="taxonomic scope" value="Bacteria"/>
</dbReference>
<dbReference type="Proteomes" id="UP000008548">
    <property type="component" value="Chromosome"/>
</dbReference>
<dbReference type="STRING" id="315456.RF_0831"/>
<dbReference type="InterPro" id="IPR005728">
    <property type="entry name" value="RPE1"/>
</dbReference>
<dbReference type="AlphaFoldDB" id="Q4UL91"/>
<evidence type="ECO:0000313" key="2">
    <source>
        <dbReference type="Proteomes" id="UP000008548"/>
    </source>
</evidence>
<evidence type="ECO:0000313" key="1">
    <source>
        <dbReference type="EMBL" id="AAY61682.1"/>
    </source>
</evidence>
<dbReference type="SUPFAM" id="SSF69618">
    <property type="entry name" value="HemD-like"/>
    <property type="match status" value="1"/>
</dbReference>
<protein>
    <recommendedName>
        <fullName evidence="3">Uroporphyrinogen-III synthase HemD family protein</fullName>
    </recommendedName>
</protein>